<evidence type="ECO:0000313" key="2">
    <source>
        <dbReference type="Proteomes" id="UP000585474"/>
    </source>
</evidence>
<sequence length="141" mass="16714">MSRFRRIEIIEPSPSLFDRETFIFTPKTLALSHYFLSFAFEDELNFTFDLLHLALINFTSPFHEIDAVTDLIRIEKTPVHTSTRRVQHRVDRFENELYLQSLCNRVSALELSFDCLVNAKPHEDRKYTWTREIDGPKKCAF</sequence>
<organism evidence="1 2">
    <name type="scientific">Actinidia rufa</name>
    <dbReference type="NCBI Taxonomy" id="165716"/>
    <lineage>
        <taxon>Eukaryota</taxon>
        <taxon>Viridiplantae</taxon>
        <taxon>Streptophyta</taxon>
        <taxon>Embryophyta</taxon>
        <taxon>Tracheophyta</taxon>
        <taxon>Spermatophyta</taxon>
        <taxon>Magnoliopsida</taxon>
        <taxon>eudicotyledons</taxon>
        <taxon>Gunneridae</taxon>
        <taxon>Pentapetalae</taxon>
        <taxon>asterids</taxon>
        <taxon>Ericales</taxon>
        <taxon>Actinidiaceae</taxon>
        <taxon>Actinidia</taxon>
    </lineage>
</organism>
<dbReference type="AlphaFoldDB" id="A0A7J0EQA7"/>
<gene>
    <name evidence="1" type="ORF">Acr_06g0001390</name>
</gene>
<accession>A0A7J0EQA7</accession>
<comment type="caution">
    <text evidence="1">The sequence shown here is derived from an EMBL/GenBank/DDBJ whole genome shotgun (WGS) entry which is preliminary data.</text>
</comment>
<name>A0A7J0EQA7_9ERIC</name>
<proteinExistence type="predicted"/>
<protein>
    <submittedName>
        <fullName evidence="1">Uncharacterized protein</fullName>
    </submittedName>
</protein>
<dbReference type="OrthoDB" id="747353at2759"/>
<keyword evidence="2" id="KW-1185">Reference proteome</keyword>
<reference evidence="1 2" key="1">
    <citation type="submission" date="2019-07" db="EMBL/GenBank/DDBJ databases">
        <title>De Novo Assembly of kiwifruit Actinidia rufa.</title>
        <authorList>
            <person name="Sugita-Konishi S."/>
            <person name="Sato K."/>
            <person name="Mori E."/>
            <person name="Abe Y."/>
            <person name="Kisaki G."/>
            <person name="Hamano K."/>
            <person name="Suezawa K."/>
            <person name="Otani M."/>
            <person name="Fukuda T."/>
            <person name="Manabe T."/>
            <person name="Gomi K."/>
            <person name="Tabuchi M."/>
            <person name="Akimitsu K."/>
            <person name="Kataoka I."/>
        </authorList>
    </citation>
    <scope>NUCLEOTIDE SEQUENCE [LARGE SCALE GENOMIC DNA]</scope>
    <source>
        <strain evidence="2">cv. Fuchu</strain>
    </source>
</reference>
<dbReference type="EMBL" id="BJWL01000006">
    <property type="protein sequence ID" value="GFY88199.1"/>
    <property type="molecule type" value="Genomic_DNA"/>
</dbReference>
<dbReference type="Proteomes" id="UP000585474">
    <property type="component" value="Unassembled WGS sequence"/>
</dbReference>
<evidence type="ECO:0000313" key="1">
    <source>
        <dbReference type="EMBL" id="GFY88199.1"/>
    </source>
</evidence>